<dbReference type="RefSeq" id="WP_182558387.1">
    <property type="nucleotide sequence ID" value="NZ_JACGWT010000001.1"/>
</dbReference>
<dbReference type="InterPro" id="IPR055370">
    <property type="entry name" value="Lsr2_DNA-bd"/>
</dbReference>
<accession>A0A7W3P4G9</accession>
<feature type="domain" description="Lsr2 dimerization" evidence="2">
    <location>
        <begin position="20"/>
        <end position="68"/>
    </location>
</feature>
<reference evidence="4 5" key="1">
    <citation type="submission" date="2020-07" db="EMBL/GenBank/DDBJ databases">
        <title>Sequencing the genomes of 1000 actinobacteria strains.</title>
        <authorList>
            <person name="Klenk H.-P."/>
        </authorList>
    </citation>
    <scope>NUCLEOTIDE SEQUENCE [LARGE SCALE GENOMIC DNA]</scope>
    <source>
        <strain evidence="4 5">DSM 100723</strain>
    </source>
</reference>
<feature type="domain" description="Lsr2 DNA-binding" evidence="3">
    <location>
        <begin position="79"/>
        <end position="114"/>
    </location>
</feature>
<organism evidence="4 5">
    <name type="scientific">Microlunatus kandeliicorticis</name>
    <dbReference type="NCBI Taxonomy" id="1759536"/>
    <lineage>
        <taxon>Bacteria</taxon>
        <taxon>Bacillati</taxon>
        <taxon>Actinomycetota</taxon>
        <taxon>Actinomycetes</taxon>
        <taxon>Propionibacteriales</taxon>
        <taxon>Propionibacteriaceae</taxon>
        <taxon>Microlunatus</taxon>
    </lineage>
</organism>
<dbReference type="GO" id="GO:0016746">
    <property type="term" value="F:acyltransferase activity"/>
    <property type="evidence" value="ECO:0007669"/>
    <property type="project" value="InterPro"/>
</dbReference>
<dbReference type="GO" id="GO:0003677">
    <property type="term" value="F:DNA binding"/>
    <property type="evidence" value="ECO:0007669"/>
    <property type="project" value="UniProtKB-KW"/>
</dbReference>
<evidence type="ECO:0000256" key="1">
    <source>
        <dbReference type="ARBA" id="ARBA00023125"/>
    </source>
</evidence>
<evidence type="ECO:0000313" key="5">
    <source>
        <dbReference type="Proteomes" id="UP000523079"/>
    </source>
</evidence>
<keyword evidence="5" id="KW-1185">Reference proteome</keyword>
<evidence type="ECO:0000259" key="2">
    <source>
        <dbReference type="Pfam" id="PF11774"/>
    </source>
</evidence>
<dbReference type="InterPro" id="IPR036625">
    <property type="entry name" value="E3-bd_dom_sf"/>
</dbReference>
<evidence type="ECO:0008006" key="6">
    <source>
        <dbReference type="Google" id="ProtNLM"/>
    </source>
</evidence>
<dbReference type="Proteomes" id="UP000523079">
    <property type="component" value="Unassembled WGS sequence"/>
</dbReference>
<dbReference type="Gene3D" id="4.10.320.10">
    <property type="entry name" value="E3-binding domain"/>
    <property type="match status" value="1"/>
</dbReference>
<keyword evidence="1" id="KW-0238">DNA-binding</keyword>
<dbReference type="Gene3D" id="3.30.60.230">
    <property type="entry name" value="Lsr2, dimerization domain"/>
    <property type="match status" value="1"/>
</dbReference>
<name>A0A7W3P4G9_9ACTN</name>
<dbReference type="AlphaFoldDB" id="A0A7W3P4G9"/>
<dbReference type="Pfam" id="PF23359">
    <property type="entry name" value="Lsr2_DNA-bd"/>
    <property type="match status" value="1"/>
</dbReference>
<evidence type="ECO:0000313" key="4">
    <source>
        <dbReference type="EMBL" id="MBA8792795.1"/>
    </source>
</evidence>
<evidence type="ECO:0000259" key="3">
    <source>
        <dbReference type="Pfam" id="PF23359"/>
    </source>
</evidence>
<proteinExistence type="predicted"/>
<dbReference type="InterPro" id="IPR024412">
    <property type="entry name" value="Lsr2_dim_dom"/>
</dbReference>
<dbReference type="EMBL" id="JACGWT010000001">
    <property type="protein sequence ID" value="MBA8792795.1"/>
    <property type="molecule type" value="Genomic_DNA"/>
</dbReference>
<gene>
    <name evidence="4" type="ORF">FHX74_000389</name>
</gene>
<sequence length="116" mass="12535">MVQRGDAVTRYGYDETSEVRDVVDGSPAEVSVQVTLDGTIYLLPLSRANAARLRDDLGPWVAAARRVGAPVRRASAPTDRSQLAKIRSWAKQNGHSINARGRIPAAIQQAFAEAHA</sequence>
<comment type="caution">
    <text evidence="4">The sequence shown here is derived from an EMBL/GenBank/DDBJ whole genome shotgun (WGS) entry which is preliminary data.</text>
</comment>
<dbReference type="InterPro" id="IPR042261">
    <property type="entry name" value="Lsr2-like_dimerization"/>
</dbReference>
<dbReference type="Pfam" id="PF11774">
    <property type="entry name" value="Lsr2"/>
    <property type="match status" value="1"/>
</dbReference>
<protein>
    <recommendedName>
        <fullName evidence="6">Lsr2 protein</fullName>
    </recommendedName>
</protein>